<dbReference type="KEGG" id="sgj:IAG43_13590"/>
<organism evidence="1 2">
    <name type="scientific">Streptomyces genisteinicus</name>
    <dbReference type="NCBI Taxonomy" id="2768068"/>
    <lineage>
        <taxon>Bacteria</taxon>
        <taxon>Bacillati</taxon>
        <taxon>Actinomycetota</taxon>
        <taxon>Actinomycetes</taxon>
        <taxon>Kitasatosporales</taxon>
        <taxon>Streptomycetaceae</taxon>
        <taxon>Streptomyces</taxon>
    </lineage>
</organism>
<dbReference type="RefSeq" id="WP_187741016.1">
    <property type="nucleotide sequence ID" value="NZ_CP060825.1"/>
</dbReference>
<reference evidence="1 2" key="1">
    <citation type="submission" date="2020-08" db="EMBL/GenBank/DDBJ databases">
        <title>A novel species.</title>
        <authorList>
            <person name="Gao J."/>
        </authorList>
    </citation>
    <scope>NUCLEOTIDE SEQUENCE [LARGE SCALE GENOMIC DNA]</scope>
    <source>
        <strain evidence="1 2">CRPJ-33</strain>
    </source>
</reference>
<dbReference type="Proteomes" id="UP000516230">
    <property type="component" value="Chromosome"/>
</dbReference>
<dbReference type="AlphaFoldDB" id="A0A7H0HTJ3"/>
<keyword evidence="2" id="KW-1185">Reference proteome</keyword>
<gene>
    <name evidence="1" type="ORF">IAG43_13590</name>
</gene>
<evidence type="ECO:0000313" key="1">
    <source>
        <dbReference type="EMBL" id="QNP63859.1"/>
    </source>
</evidence>
<proteinExistence type="predicted"/>
<protein>
    <submittedName>
        <fullName evidence="1">Uncharacterized protein</fullName>
    </submittedName>
</protein>
<sequence length="418" mass="45140">MRLLPSQRSWVNQVCEHLIDGETVIARGVPGSGKTFLLEAVARELGDTSVRTRGRTYTEANQEERATAFHVDVAEALDRHGAAQLLFDDYPHALRNTNGLRLQRQLLKLLVDGDQALDTGALLTGRWGRNMHLVSTGSPLVARARVVALPIADGEDFTAVGCPCSADVVASVGGNTALLSRVAPVLGRAALHQVRDAAEILAPTWVADVPWAAASWIKGVLRDGPALLPDDDLAAEALAPLVVPAAERRYGVVRALHTEAARAALDGRVPTWPADFRESVRAFCGLLSGVPEAIWVDRYMAVNPAKLLRFVQAVRSDCRTPLRLLVAENKNEIGFTAAGIAAFGQQHCEVRVMHPGDRKQLHDRQLIFLGELEGGVVLPTARVLMCQDPPGSAVAVKAPTLDRKLMLDAWDRASPPKL</sequence>
<name>A0A7H0HTJ3_9ACTN</name>
<accession>A0A7H0HTJ3</accession>
<dbReference type="InterPro" id="IPR027417">
    <property type="entry name" value="P-loop_NTPase"/>
</dbReference>
<dbReference type="EMBL" id="CP060825">
    <property type="protein sequence ID" value="QNP63859.1"/>
    <property type="molecule type" value="Genomic_DNA"/>
</dbReference>
<dbReference type="Gene3D" id="3.40.50.300">
    <property type="entry name" value="P-loop containing nucleotide triphosphate hydrolases"/>
    <property type="match status" value="1"/>
</dbReference>
<evidence type="ECO:0000313" key="2">
    <source>
        <dbReference type="Proteomes" id="UP000516230"/>
    </source>
</evidence>
<dbReference type="SUPFAM" id="SSF52540">
    <property type="entry name" value="P-loop containing nucleoside triphosphate hydrolases"/>
    <property type="match status" value="1"/>
</dbReference>